<accession>A0A8S5PNQ9</accession>
<organism evidence="1">
    <name type="scientific">Siphoviridae sp. ct8NQ14</name>
    <dbReference type="NCBI Taxonomy" id="2825363"/>
    <lineage>
        <taxon>Viruses</taxon>
        <taxon>Duplodnaviria</taxon>
        <taxon>Heunggongvirae</taxon>
        <taxon>Uroviricota</taxon>
        <taxon>Caudoviricetes</taxon>
    </lineage>
</organism>
<protein>
    <submittedName>
        <fullName evidence="1">Uncharacterized protein</fullName>
    </submittedName>
</protein>
<sequence length="56" mass="6260">MTEKEKAEINEMVEAAKIMAEHDPQSLAVAKAGFDALRARCEIEKARRCQEQQKAG</sequence>
<reference evidence="1" key="1">
    <citation type="journal article" date="2021" name="Proc. Natl. Acad. Sci. U.S.A.">
        <title>A Catalog of Tens of Thousands of Viruses from Human Metagenomes Reveals Hidden Associations with Chronic Diseases.</title>
        <authorList>
            <person name="Tisza M.J."/>
            <person name="Buck C.B."/>
        </authorList>
    </citation>
    <scope>NUCLEOTIDE SEQUENCE</scope>
    <source>
        <strain evidence="1">Ct8NQ14</strain>
    </source>
</reference>
<evidence type="ECO:0000313" key="1">
    <source>
        <dbReference type="EMBL" id="DAE08131.1"/>
    </source>
</evidence>
<proteinExistence type="predicted"/>
<name>A0A8S5PNQ9_9CAUD</name>
<dbReference type="EMBL" id="BK015464">
    <property type="protein sequence ID" value="DAE08131.1"/>
    <property type="molecule type" value="Genomic_DNA"/>
</dbReference>